<dbReference type="HAMAP" id="MF_02004">
    <property type="entry name" value="Val_tRNA_synth_type1"/>
    <property type="match status" value="1"/>
</dbReference>
<feature type="domain" description="Valyl-tRNA synthetase tRNA-binding arm" evidence="16">
    <location>
        <begin position="883"/>
        <end position="945"/>
    </location>
</feature>
<keyword evidence="18" id="KW-1185">Reference proteome</keyword>
<sequence>MEKTYQPEQIETRWYQRWEADNRFAPSGKGAPFSIMIPPPNVTGSLHMGHAFQDTIMDTLTRWKRMQGNNTLWQVGTDHAGIATQMLVERKVAAEEGKTRHDLGREAFTDKIWEWKEESGGHITRQLRRMGASVDWSRERFTMDDGFYKAVQEVFVRLHEEKLIYRGKRLVNWDPTLHTAISDLEVENKEQQGSFWHFRYPLADGVKTTDGKDYVVVATTRPETLLGDTGVAVNPEDARYASLVGKFIELPLVGRRIPVVADEHADMEKGSGCVKITPAHDFNDYEVGKRQNHLLINVFSKDATILEQAEIFDLKGQPQPEEDASLPAKYAGLDRFEARKQIVADMDALGLLEQVEAVNNTLPYGDRSGDVIEPLLTDQWFVAVESLAKPAIKAVEDCEIQFVPKNYENMYFAWMRDLQDWCISRQLWWGHRIPAWYDAEGNVYVARTEEEAREKHGLGADIVLTQDEDVLDTWFSSGLWTFGTLGWPEKTPELETFHPTSVLVTGFDIIFFWVARMIMLTLKFTGEVPFKTVYVHGLVRDGQGQKMSKSKGNVLDPIDLIDGITLDALLEKRTGNMMQPQKAKAIAKATRDEFKDGIEPHGTDALRFTFLSQATTGRDIKFDMNRLEGYRNFCNKLWNASRYVLMNAEGEDCGTDGGEVELSLADRWIISELQKVETQVTRAMDEYRFDHASQALYEFVWNEYCDWYLELSKPVLWDENASAEAKRGTRRTLVRVLETILRLAHPMMPYITEEIWQRVSPLAGTFMGEGASLMLQAWPVADESKIDEQATRDIEWLKGVIIAVRNIRAEMNIAPGKPLDVLLTKGQPEDAERLEQNRRFLAKLAKLESATWLENPKDAPLSATQLVGDMEVMVPMADLINKDAELARLTKEIEKQDKLIGGIEKKLGNDGFIAKAPVAVVEKERGKLAEFQSAKKLLEEQRAKIEAL</sequence>
<reference evidence="17 18" key="1">
    <citation type="submission" date="2018-12" db="EMBL/GenBank/DDBJ databases">
        <title>three novel Halomonas strain isolated from plants.</title>
        <authorList>
            <person name="Sun C."/>
        </authorList>
    </citation>
    <scope>NUCLEOTIDE SEQUENCE [LARGE SCALE GENOMIC DNA]</scope>
    <source>
        <strain evidence="17 18">JCM 18142</strain>
    </source>
</reference>
<dbReference type="InterPro" id="IPR009080">
    <property type="entry name" value="tRNAsynth_Ia_anticodon-bd"/>
</dbReference>
<dbReference type="GO" id="GO:0004832">
    <property type="term" value="F:valine-tRNA ligase activity"/>
    <property type="evidence" value="ECO:0007669"/>
    <property type="project" value="UniProtKB-UniRule"/>
</dbReference>
<dbReference type="Pfam" id="PF10458">
    <property type="entry name" value="Val_tRNA-synt_C"/>
    <property type="match status" value="1"/>
</dbReference>
<dbReference type="InterPro" id="IPR014729">
    <property type="entry name" value="Rossmann-like_a/b/a_fold"/>
</dbReference>
<evidence type="ECO:0000313" key="18">
    <source>
        <dbReference type="Proteomes" id="UP000287023"/>
    </source>
</evidence>
<dbReference type="PANTHER" id="PTHR11946:SF93">
    <property type="entry name" value="VALINE--TRNA LIGASE, CHLOROPLASTIC_MITOCHONDRIAL 2"/>
    <property type="match status" value="1"/>
</dbReference>
<dbReference type="SUPFAM" id="SSF50677">
    <property type="entry name" value="ValRS/IleRS/LeuRS editing domain"/>
    <property type="match status" value="1"/>
</dbReference>
<evidence type="ECO:0000313" key="17">
    <source>
        <dbReference type="EMBL" id="RUR34584.1"/>
    </source>
</evidence>
<dbReference type="CDD" id="cd00817">
    <property type="entry name" value="ValRS_core"/>
    <property type="match status" value="1"/>
</dbReference>
<dbReference type="InterPro" id="IPR010978">
    <property type="entry name" value="tRNA-bd_arm"/>
</dbReference>
<dbReference type="EMBL" id="RZHF01000004">
    <property type="protein sequence ID" value="RUR34584.1"/>
    <property type="molecule type" value="Genomic_DNA"/>
</dbReference>
<evidence type="ECO:0000256" key="10">
    <source>
        <dbReference type="ARBA" id="ARBA00047552"/>
    </source>
</evidence>
<accession>A0A433KYG7</accession>
<dbReference type="OrthoDB" id="9810365at2"/>
<keyword evidence="6 13" id="KW-0067">ATP-binding</keyword>
<evidence type="ECO:0000256" key="11">
    <source>
        <dbReference type="ARBA" id="ARBA00055630"/>
    </source>
</evidence>
<dbReference type="SUPFAM" id="SSF46589">
    <property type="entry name" value="tRNA-binding arm"/>
    <property type="match status" value="1"/>
</dbReference>
<comment type="subunit">
    <text evidence="2 13">Monomer.</text>
</comment>
<keyword evidence="9 13" id="KW-0030">Aminoacyl-tRNA synthetase</keyword>
<dbReference type="PANTHER" id="PTHR11946">
    <property type="entry name" value="VALYL-TRNA SYNTHETASES"/>
    <property type="match status" value="1"/>
</dbReference>
<dbReference type="GO" id="GO:0002161">
    <property type="term" value="F:aminoacyl-tRNA deacylase activity"/>
    <property type="evidence" value="ECO:0007669"/>
    <property type="project" value="InterPro"/>
</dbReference>
<dbReference type="InterPro" id="IPR033705">
    <property type="entry name" value="Anticodon_Ia_Val"/>
</dbReference>
<dbReference type="PROSITE" id="PS00178">
    <property type="entry name" value="AA_TRNA_LIGASE_I"/>
    <property type="match status" value="1"/>
</dbReference>
<comment type="caution">
    <text evidence="17">The sequence shown here is derived from an EMBL/GenBank/DDBJ whole genome shotgun (WGS) entry which is preliminary data.</text>
</comment>
<comment type="catalytic activity">
    <reaction evidence="10 13">
        <text>tRNA(Val) + L-valine + ATP = L-valyl-tRNA(Val) + AMP + diphosphate</text>
        <dbReference type="Rhea" id="RHEA:10704"/>
        <dbReference type="Rhea" id="RHEA-COMP:9672"/>
        <dbReference type="Rhea" id="RHEA-COMP:9708"/>
        <dbReference type="ChEBI" id="CHEBI:30616"/>
        <dbReference type="ChEBI" id="CHEBI:33019"/>
        <dbReference type="ChEBI" id="CHEBI:57762"/>
        <dbReference type="ChEBI" id="CHEBI:78442"/>
        <dbReference type="ChEBI" id="CHEBI:78537"/>
        <dbReference type="ChEBI" id="CHEBI:456215"/>
        <dbReference type="EC" id="6.1.1.9"/>
    </reaction>
</comment>
<dbReference type="InterPro" id="IPR019499">
    <property type="entry name" value="Val-tRNA_synth_tRNA-bd"/>
</dbReference>
<keyword evidence="7 13" id="KW-0648">Protein biosynthesis</keyword>
<gene>
    <name evidence="13" type="primary">valS</name>
    <name evidence="17" type="ORF">ELY38_03050</name>
</gene>
<comment type="function">
    <text evidence="11 13">Catalyzes the attachment of valine to tRNA(Val). As ValRS can inadvertently accommodate and process structurally similar amino acids such as threonine, to avoid such errors, it has a 'posttransfer' editing activity that hydrolyzes mischarged Thr-tRNA(Val) in a tRNA-dependent manner.</text>
</comment>
<feature type="binding site" evidence="13">
    <location>
        <position position="549"/>
    </location>
    <ligand>
        <name>ATP</name>
        <dbReference type="ChEBI" id="CHEBI:30616"/>
    </ligand>
</feature>
<evidence type="ECO:0000259" key="14">
    <source>
        <dbReference type="Pfam" id="PF00133"/>
    </source>
</evidence>
<comment type="domain">
    <text evidence="13">The C-terminal coiled-coil domain is crucial for aminoacylation activity.</text>
</comment>
<keyword evidence="3 13" id="KW-0963">Cytoplasm</keyword>
<proteinExistence type="inferred from homology"/>
<evidence type="ECO:0000259" key="16">
    <source>
        <dbReference type="Pfam" id="PF10458"/>
    </source>
</evidence>
<comment type="similarity">
    <text evidence="12 13">Belongs to the class-I aminoacyl-tRNA synthetase family. ValS type 1 subfamily.</text>
</comment>
<keyword evidence="4 13" id="KW-0436">Ligase</keyword>
<dbReference type="NCBIfam" id="TIGR00422">
    <property type="entry name" value="valS"/>
    <property type="match status" value="1"/>
</dbReference>
<comment type="domain">
    <text evidence="13">ValRS has two distinct active sites: one for aminoacylation and one for editing. The misactivated threonine is translocated from the active site to the editing site.</text>
</comment>
<evidence type="ECO:0000256" key="8">
    <source>
        <dbReference type="ARBA" id="ARBA00023054"/>
    </source>
</evidence>
<evidence type="ECO:0000256" key="7">
    <source>
        <dbReference type="ARBA" id="ARBA00022917"/>
    </source>
</evidence>
<dbReference type="InterPro" id="IPR037118">
    <property type="entry name" value="Val-tRNA_synth_C_sf"/>
</dbReference>
<dbReference type="CDD" id="cd07962">
    <property type="entry name" value="Anticodon_Ia_Val"/>
    <property type="match status" value="1"/>
</dbReference>
<evidence type="ECO:0000256" key="4">
    <source>
        <dbReference type="ARBA" id="ARBA00022598"/>
    </source>
</evidence>
<keyword evidence="5 13" id="KW-0547">Nucleotide-binding</keyword>
<dbReference type="FunFam" id="3.40.50.620:FF:000073">
    <property type="entry name" value="Valine--tRNA ligase"/>
    <property type="match status" value="1"/>
</dbReference>
<keyword evidence="8 13" id="KW-0175">Coiled coil</keyword>
<dbReference type="Pfam" id="PF08264">
    <property type="entry name" value="Anticodon_1"/>
    <property type="match status" value="1"/>
</dbReference>
<dbReference type="NCBIfam" id="NF004349">
    <property type="entry name" value="PRK05729.1"/>
    <property type="match status" value="1"/>
</dbReference>
<feature type="domain" description="Aminoacyl-tRNA synthetase class Ia" evidence="14">
    <location>
        <begin position="14"/>
        <end position="623"/>
    </location>
</feature>
<dbReference type="RefSeq" id="WP_127060025.1">
    <property type="nucleotide sequence ID" value="NZ_RZHF01000004.1"/>
</dbReference>
<dbReference type="Pfam" id="PF00133">
    <property type="entry name" value="tRNA-synt_1"/>
    <property type="match status" value="1"/>
</dbReference>
<dbReference type="GO" id="GO:0005829">
    <property type="term" value="C:cytosol"/>
    <property type="evidence" value="ECO:0007669"/>
    <property type="project" value="TreeGrafter"/>
</dbReference>
<evidence type="ECO:0000256" key="1">
    <source>
        <dbReference type="ARBA" id="ARBA00004496"/>
    </source>
</evidence>
<dbReference type="FunFam" id="1.10.730.10:FF:000007">
    <property type="entry name" value="Valine--tRNA ligase"/>
    <property type="match status" value="1"/>
</dbReference>
<dbReference type="FunFam" id="1.10.287.380:FF:000001">
    <property type="entry name" value="Valine--tRNA ligase"/>
    <property type="match status" value="1"/>
</dbReference>
<evidence type="ECO:0000259" key="15">
    <source>
        <dbReference type="Pfam" id="PF08264"/>
    </source>
</evidence>
<evidence type="ECO:0000256" key="3">
    <source>
        <dbReference type="ARBA" id="ARBA00022490"/>
    </source>
</evidence>
<dbReference type="Gene3D" id="1.10.730.10">
    <property type="entry name" value="Isoleucyl-tRNA Synthetase, Domain 1"/>
    <property type="match status" value="1"/>
</dbReference>
<evidence type="ECO:0000256" key="5">
    <source>
        <dbReference type="ARBA" id="ARBA00022741"/>
    </source>
</evidence>
<dbReference type="PRINTS" id="PR00986">
    <property type="entry name" value="TRNASYNTHVAL"/>
</dbReference>
<dbReference type="SUPFAM" id="SSF52374">
    <property type="entry name" value="Nucleotidylyl transferase"/>
    <property type="match status" value="1"/>
</dbReference>
<evidence type="ECO:0000256" key="9">
    <source>
        <dbReference type="ARBA" id="ARBA00023146"/>
    </source>
</evidence>
<feature type="coiled-coil region" evidence="13">
    <location>
        <begin position="879"/>
        <end position="948"/>
    </location>
</feature>
<dbReference type="Proteomes" id="UP000287023">
    <property type="component" value="Unassembled WGS sequence"/>
</dbReference>
<protein>
    <recommendedName>
        <fullName evidence="13">Valine--tRNA ligase</fullName>
        <ecNumber evidence="13">6.1.1.9</ecNumber>
    </recommendedName>
    <alternativeName>
        <fullName evidence="13">Valyl-tRNA synthetase</fullName>
        <shortName evidence="13">ValRS</shortName>
    </alternativeName>
</protein>
<dbReference type="AlphaFoldDB" id="A0A433KYG7"/>
<evidence type="ECO:0000256" key="2">
    <source>
        <dbReference type="ARBA" id="ARBA00011245"/>
    </source>
</evidence>
<dbReference type="Gene3D" id="3.90.740.10">
    <property type="entry name" value="Valyl/Leucyl/Isoleucyl-tRNA synthetase, editing domain"/>
    <property type="match status" value="1"/>
</dbReference>
<feature type="short sequence motif" description="'HIGH' region" evidence="13">
    <location>
        <begin position="40"/>
        <end position="50"/>
    </location>
</feature>
<dbReference type="InterPro" id="IPR002303">
    <property type="entry name" value="Valyl-tRNA_ligase"/>
</dbReference>
<dbReference type="EC" id="6.1.1.9" evidence="13"/>
<organism evidence="17 18">
    <name type="scientific">Vreelandella nanhaiensis</name>
    <dbReference type="NCBI Taxonomy" id="1258546"/>
    <lineage>
        <taxon>Bacteria</taxon>
        <taxon>Pseudomonadati</taxon>
        <taxon>Pseudomonadota</taxon>
        <taxon>Gammaproteobacteria</taxon>
        <taxon>Oceanospirillales</taxon>
        <taxon>Halomonadaceae</taxon>
        <taxon>Vreelandella</taxon>
    </lineage>
</organism>
<dbReference type="FunFam" id="3.40.50.620:FF:000032">
    <property type="entry name" value="Valine--tRNA ligase"/>
    <property type="match status" value="1"/>
</dbReference>
<evidence type="ECO:0000256" key="12">
    <source>
        <dbReference type="ARBA" id="ARBA00060830"/>
    </source>
</evidence>
<dbReference type="Gene3D" id="1.10.287.380">
    <property type="entry name" value="Valyl-tRNA synthetase, C-terminal domain"/>
    <property type="match status" value="1"/>
</dbReference>
<comment type="subcellular location">
    <subcellularLocation>
        <location evidence="1 13">Cytoplasm</location>
    </subcellularLocation>
</comment>
<name>A0A433KYG7_9GAMM</name>
<dbReference type="InterPro" id="IPR009008">
    <property type="entry name" value="Val/Leu/Ile-tRNA-synth_edit"/>
</dbReference>
<dbReference type="GO" id="GO:0006438">
    <property type="term" value="P:valyl-tRNA aminoacylation"/>
    <property type="evidence" value="ECO:0007669"/>
    <property type="project" value="UniProtKB-UniRule"/>
</dbReference>
<evidence type="ECO:0000256" key="13">
    <source>
        <dbReference type="HAMAP-Rule" id="MF_02004"/>
    </source>
</evidence>
<feature type="domain" description="Methionyl/Valyl/Leucyl/Isoleucyl-tRNA synthetase anticodon-binding" evidence="15">
    <location>
        <begin position="666"/>
        <end position="822"/>
    </location>
</feature>
<dbReference type="SUPFAM" id="SSF47323">
    <property type="entry name" value="Anticodon-binding domain of a subclass of class I aminoacyl-tRNA synthetases"/>
    <property type="match status" value="1"/>
</dbReference>
<dbReference type="InterPro" id="IPR002300">
    <property type="entry name" value="aa-tRNA-synth_Ia"/>
</dbReference>
<dbReference type="GO" id="GO:0005524">
    <property type="term" value="F:ATP binding"/>
    <property type="evidence" value="ECO:0007669"/>
    <property type="project" value="UniProtKB-UniRule"/>
</dbReference>
<dbReference type="InterPro" id="IPR001412">
    <property type="entry name" value="aa-tRNA-synth_I_CS"/>
</dbReference>
<feature type="short sequence motif" description="'KMSKS' region" evidence="13">
    <location>
        <begin position="546"/>
        <end position="550"/>
    </location>
</feature>
<dbReference type="Gene3D" id="3.40.50.620">
    <property type="entry name" value="HUPs"/>
    <property type="match status" value="2"/>
</dbReference>
<evidence type="ECO:0000256" key="6">
    <source>
        <dbReference type="ARBA" id="ARBA00022840"/>
    </source>
</evidence>
<dbReference type="FunFam" id="3.90.740.10:FF:000003">
    <property type="entry name" value="Valine--tRNA ligase"/>
    <property type="match status" value="1"/>
</dbReference>
<dbReference type="InterPro" id="IPR013155">
    <property type="entry name" value="M/V/L/I-tRNA-synth_anticd-bd"/>
</dbReference>